<dbReference type="Pfam" id="PF05032">
    <property type="entry name" value="Spo12"/>
    <property type="match status" value="1"/>
</dbReference>
<proteinExistence type="predicted"/>
<evidence type="ECO:0000259" key="6">
    <source>
        <dbReference type="PROSITE" id="PS50089"/>
    </source>
</evidence>
<gene>
    <name evidence="7" type="ORF">FB45DRAFT_1055014</name>
</gene>
<keyword evidence="2 4" id="KW-0863">Zinc-finger</keyword>
<dbReference type="InterPro" id="IPR007727">
    <property type="entry name" value="Spo12"/>
</dbReference>
<evidence type="ECO:0000313" key="8">
    <source>
        <dbReference type="Proteomes" id="UP001221142"/>
    </source>
</evidence>
<evidence type="ECO:0000256" key="5">
    <source>
        <dbReference type="SAM" id="MobiDB-lite"/>
    </source>
</evidence>
<comment type="caution">
    <text evidence="7">The sequence shown here is derived from an EMBL/GenBank/DDBJ whole genome shotgun (WGS) entry which is preliminary data.</text>
</comment>
<dbReference type="SUPFAM" id="SSF57850">
    <property type="entry name" value="RING/U-box"/>
    <property type="match status" value="1"/>
</dbReference>
<feature type="domain" description="RING-type" evidence="6">
    <location>
        <begin position="220"/>
        <end position="285"/>
    </location>
</feature>
<evidence type="ECO:0000256" key="3">
    <source>
        <dbReference type="ARBA" id="ARBA00022833"/>
    </source>
</evidence>
<dbReference type="InterPro" id="IPR018957">
    <property type="entry name" value="Znf_C3HC4_RING-type"/>
</dbReference>
<accession>A0AAD7FRI3</accession>
<dbReference type="PROSITE" id="PS50089">
    <property type="entry name" value="ZF_RING_2"/>
    <property type="match status" value="1"/>
</dbReference>
<keyword evidence="3" id="KW-0862">Zinc</keyword>
<feature type="region of interest" description="Disordered" evidence="5">
    <location>
        <begin position="78"/>
        <end position="106"/>
    </location>
</feature>
<feature type="compositionally biased region" description="Acidic residues" evidence="5">
    <location>
        <begin position="80"/>
        <end position="91"/>
    </location>
</feature>
<keyword evidence="8" id="KW-1185">Reference proteome</keyword>
<protein>
    <recommendedName>
        <fullName evidence="6">RING-type domain-containing protein</fullName>
    </recommendedName>
</protein>
<dbReference type="GO" id="GO:0008270">
    <property type="term" value="F:zinc ion binding"/>
    <property type="evidence" value="ECO:0007669"/>
    <property type="project" value="UniProtKB-KW"/>
</dbReference>
<evidence type="ECO:0000256" key="2">
    <source>
        <dbReference type="ARBA" id="ARBA00022771"/>
    </source>
</evidence>
<dbReference type="EMBL" id="JARKIF010000005">
    <property type="protein sequence ID" value="KAJ7638776.1"/>
    <property type="molecule type" value="Genomic_DNA"/>
</dbReference>
<keyword evidence="1" id="KW-0479">Metal-binding</keyword>
<dbReference type="Proteomes" id="UP001221142">
    <property type="component" value="Unassembled WGS sequence"/>
</dbReference>
<dbReference type="InterPro" id="IPR013083">
    <property type="entry name" value="Znf_RING/FYVE/PHD"/>
</dbReference>
<evidence type="ECO:0000256" key="1">
    <source>
        <dbReference type="ARBA" id="ARBA00022723"/>
    </source>
</evidence>
<name>A0AAD7FRI3_9AGAR</name>
<dbReference type="Pfam" id="PF00097">
    <property type="entry name" value="zf-C3HC4"/>
    <property type="match status" value="1"/>
</dbReference>
<reference evidence="7" key="1">
    <citation type="submission" date="2023-03" db="EMBL/GenBank/DDBJ databases">
        <title>Massive genome expansion in bonnet fungi (Mycena s.s.) driven by repeated elements and novel gene families across ecological guilds.</title>
        <authorList>
            <consortium name="Lawrence Berkeley National Laboratory"/>
            <person name="Harder C.B."/>
            <person name="Miyauchi S."/>
            <person name="Viragh M."/>
            <person name="Kuo A."/>
            <person name="Thoen E."/>
            <person name="Andreopoulos B."/>
            <person name="Lu D."/>
            <person name="Skrede I."/>
            <person name="Drula E."/>
            <person name="Henrissat B."/>
            <person name="Morin E."/>
            <person name="Kohler A."/>
            <person name="Barry K."/>
            <person name="LaButti K."/>
            <person name="Morin E."/>
            <person name="Salamov A."/>
            <person name="Lipzen A."/>
            <person name="Mereny Z."/>
            <person name="Hegedus B."/>
            <person name="Baldrian P."/>
            <person name="Stursova M."/>
            <person name="Weitz H."/>
            <person name="Taylor A."/>
            <person name="Grigoriev I.V."/>
            <person name="Nagy L.G."/>
            <person name="Martin F."/>
            <person name="Kauserud H."/>
        </authorList>
    </citation>
    <scope>NUCLEOTIDE SEQUENCE</scope>
    <source>
        <strain evidence="7">9284</strain>
    </source>
</reference>
<evidence type="ECO:0000256" key="4">
    <source>
        <dbReference type="PROSITE-ProRule" id="PRU00175"/>
    </source>
</evidence>
<dbReference type="AlphaFoldDB" id="A0AAD7FRI3"/>
<evidence type="ECO:0000313" key="7">
    <source>
        <dbReference type="EMBL" id="KAJ7638776.1"/>
    </source>
</evidence>
<organism evidence="7 8">
    <name type="scientific">Roridomyces roridus</name>
    <dbReference type="NCBI Taxonomy" id="1738132"/>
    <lineage>
        <taxon>Eukaryota</taxon>
        <taxon>Fungi</taxon>
        <taxon>Dikarya</taxon>
        <taxon>Basidiomycota</taxon>
        <taxon>Agaricomycotina</taxon>
        <taxon>Agaricomycetes</taxon>
        <taxon>Agaricomycetidae</taxon>
        <taxon>Agaricales</taxon>
        <taxon>Marasmiineae</taxon>
        <taxon>Mycenaceae</taxon>
        <taxon>Roridomyces</taxon>
    </lineage>
</organism>
<sequence length="364" mass="39519">MSTPNDSPASAPIQPLHNPEQAAHVVALLAKKMAKSLNPTFISPTDNLMTPCTQKLSAAKKKHFNKGSKPIQLFAQTEEQSQESDDDELELQTDAPGSSDAGGRRKPFLVSCTRSFTTTTRHDLLCSLLYSSSDITPMYQVYYPFASCQVHCHKIFTLNAADGLESLRERIGQLVSETIARGEAPGADQLSPDQSHKLVENLPRLTEQQVHDLGKHDALCPICFTPFAAILAEEETALAMDTPAYPVEDLGVTKLAESWQCGHLFCRRDISKWINGGHGSCPMCRRSLAQGGTADESESTAAGDQDPDLTQIQGLHGGDSTEAAQSHTLTTTATFAGLGSPYILQQQDMKTTEASLQECTLKRM</sequence>
<dbReference type="InterPro" id="IPR001841">
    <property type="entry name" value="Znf_RING"/>
</dbReference>
<dbReference type="Gene3D" id="3.30.40.10">
    <property type="entry name" value="Zinc/RING finger domain, C3HC4 (zinc finger)"/>
    <property type="match status" value="1"/>
</dbReference>